<dbReference type="InterPro" id="IPR047498">
    <property type="entry name" value="RING-HC_ORTHRUS_rpt1"/>
</dbReference>
<evidence type="ECO:0000256" key="13">
    <source>
        <dbReference type="PROSITE-ProRule" id="PRU00358"/>
    </source>
</evidence>
<evidence type="ECO:0000313" key="19">
    <source>
        <dbReference type="Proteomes" id="UP001289374"/>
    </source>
</evidence>
<dbReference type="SUPFAM" id="SSF57850">
    <property type="entry name" value="RING/U-box"/>
    <property type="match status" value="2"/>
</dbReference>
<evidence type="ECO:0000313" key="18">
    <source>
        <dbReference type="EMBL" id="KAK4402569.1"/>
    </source>
</evidence>
<feature type="domain" description="YDG" evidence="17">
    <location>
        <begin position="260"/>
        <end position="408"/>
    </location>
</feature>
<keyword evidence="8" id="KW-0862">Zinc</keyword>
<dbReference type="AlphaFoldDB" id="A0AAE1X0Q7"/>
<dbReference type="SMART" id="SM00184">
    <property type="entry name" value="RING"/>
    <property type="match status" value="3"/>
</dbReference>
<dbReference type="GO" id="GO:0016567">
    <property type="term" value="P:protein ubiquitination"/>
    <property type="evidence" value="ECO:0007669"/>
    <property type="project" value="UniProtKB-ARBA"/>
</dbReference>
<dbReference type="GO" id="GO:0003677">
    <property type="term" value="F:DNA binding"/>
    <property type="evidence" value="ECO:0007669"/>
    <property type="project" value="UniProtKB-KW"/>
</dbReference>
<dbReference type="Pfam" id="PF00628">
    <property type="entry name" value="PHD"/>
    <property type="match status" value="1"/>
</dbReference>
<feature type="compositionally biased region" description="Basic residues" evidence="14">
    <location>
        <begin position="483"/>
        <end position="492"/>
    </location>
</feature>
<keyword evidence="4" id="KW-0808">Transferase</keyword>
<dbReference type="CDD" id="cd23138">
    <property type="entry name" value="RING-HC_ORTHRUS_rpt1"/>
    <property type="match status" value="1"/>
</dbReference>
<evidence type="ECO:0000256" key="14">
    <source>
        <dbReference type="SAM" id="MobiDB-lite"/>
    </source>
</evidence>
<dbReference type="GO" id="GO:0061630">
    <property type="term" value="F:ubiquitin protein ligase activity"/>
    <property type="evidence" value="ECO:0007669"/>
    <property type="project" value="UniProtKB-EC"/>
</dbReference>
<dbReference type="InterPro" id="IPR015947">
    <property type="entry name" value="PUA-like_sf"/>
</dbReference>
<dbReference type="InterPro" id="IPR001841">
    <property type="entry name" value="Znf_RING"/>
</dbReference>
<dbReference type="InterPro" id="IPR003105">
    <property type="entry name" value="SRA_YDG"/>
</dbReference>
<dbReference type="Pfam" id="PF02182">
    <property type="entry name" value="SAD_SRA"/>
    <property type="match status" value="1"/>
</dbReference>
<gene>
    <name evidence="18" type="ORF">Sango_0997600</name>
</gene>
<feature type="compositionally biased region" description="Basic and acidic residues" evidence="14">
    <location>
        <begin position="89"/>
        <end position="101"/>
    </location>
</feature>
<feature type="region of interest" description="Disordered" evidence="14">
    <location>
        <begin position="654"/>
        <end position="736"/>
    </location>
</feature>
<dbReference type="Proteomes" id="UP001289374">
    <property type="component" value="Unassembled WGS sequence"/>
</dbReference>
<keyword evidence="5" id="KW-0479">Metal-binding</keyword>
<evidence type="ECO:0000256" key="5">
    <source>
        <dbReference type="ARBA" id="ARBA00022723"/>
    </source>
</evidence>
<dbReference type="InterPro" id="IPR019787">
    <property type="entry name" value="Znf_PHD-finger"/>
</dbReference>
<evidence type="ECO:0000259" key="15">
    <source>
        <dbReference type="PROSITE" id="PS50016"/>
    </source>
</evidence>
<evidence type="ECO:0000256" key="10">
    <source>
        <dbReference type="ARBA" id="ARBA00023125"/>
    </source>
</evidence>
<dbReference type="InterPro" id="IPR017907">
    <property type="entry name" value="Znf_RING_CS"/>
</dbReference>
<dbReference type="Gene3D" id="3.30.40.10">
    <property type="entry name" value="Zinc/RING finger domain, C3HC4 (zinc finger)"/>
    <property type="match status" value="3"/>
</dbReference>
<feature type="compositionally biased region" description="Basic and acidic residues" evidence="14">
    <location>
        <begin position="462"/>
        <end position="473"/>
    </location>
</feature>
<dbReference type="PROSITE" id="PS00518">
    <property type="entry name" value="ZF_RING_1"/>
    <property type="match status" value="1"/>
</dbReference>
<feature type="region of interest" description="Disordered" evidence="14">
    <location>
        <begin position="590"/>
        <end position="636"/>
    </location>
</feature>
<dbReference type="PROSITE" id="PS50016">
    <property type="entry name" value="ZF_PHD_2"/>
    <property type="match status" value="1"/>
</dbReference>
<dbReference type="PROSITE" id="PS01359">
    <property type="entry name" value="ZF_PHD_1"/>
    <property type="match status" value="1"/>
</dbReference>
<dbReference type="InterPro" id="IPR019786">
    <property type="entry name" value="Zinc_finger_PHD-type_CS"/>
</dbReference>
<feature type="region of interest" description="Disordered" evidence="14">
    <location>
        <begin position="89"/>
        <end position="115"/>
    </location>
</feature>
<evidence type="ECO:0000256" key="1">
    <source>
        <dbReference type="ARBA" id="ARBA00000900"/>
    </source>
</evidence>
<evidence type="ECO:0000256" key="6">
    <source>
        <dbReference type="ARBA" id="ARBA00022771"/>
    </source>
</evidence>
<dbReference type="EC" id="2.3.2.27" evidence="3"/>
<evidence type="ECO:0000259" key="17">
    <source>
        <dbReference type="PROSITE" id="PS51015"/>
    </source>
</evidence>
<keyword evidence="10" id="KW-0238">DNA-binding</keyword>
<feature type="domain" description="PHD-type" evidence="15">
    <location>
        <begin position="12"/>
        <end position="63"/>
    </location>
</feature>
<evidence type="ECO:0000256" key="11">
    <source>
        <dbReference type="ARBA" id="ARBA00023242"/>
    </source>
</evidence>
<dbReference type="PANTHER" id="PTHR14140:SF27">
    <property type="entry name" value="OS04G0289800 PROTEIN"/>
    <property type="match status" value="1"/>
</dbReference>
<reference evidence="18" key="2">
    <citation type="journal article" date="2024" name="Plant">
        <title>Genomic evolution and insights into agronomic trait innovations of Sesamum species.</title>
        <authorList>
            <person name="Miao H."/>
            <person name="Wang L."/>
            <person name="Qu L."/>
            <person name="Liu H."/>
            <person name="Sun Y."/>
            <person name="Le M."/>
            <person name="Wang Q."/>
            <person name="Wei S."/>
            <person name="Zheng Y."/>
            <person name="Lin W."/>
            <person name="Duan Y."/>
            <person name="Cao H."/>
            <person name="Xiong S."/>
            <person name="Wang X."/>
            <person name="Wei L."/>
            <person name="Li C."/>
            <person name="Ma Q."/>
            <person name="Ju M."/>
            <person name="Zhao R."/>
            <person name="Li G."/>
            <person name="Mu C."/>
            <person name="Tian Q."/>
            <person name="Mei H."/>
            <person name="Zhang T."/>
            <person name="Gao T."/>
            <person name="Zhang H."/>
        </authorList>
    </citation>
    <scope>NUCLEOTIDE SEQUENCE</scope>
    <source>
        <strain evidence="18">K16</strain>
    </source>
</reference>
<dbReference type="Gene3D" id="2.30.280.10">
    <property type="entry name" value="SRA-YDG"/>
    <property type="match status" value="1"/>
</dbReference>
<proteinExistence type="predicted"/>
<evidence type="ECO:0000256" key="3">
    <source>
        <dbReference type="ARBA" id="ARBA00012483"/>
    </source>
</evidence>
<evidence type="ECO:0000259" key="16">
    <source>
        <dbReference type="PROSITE" id="PS50089"/>
    </source>
</evidence>
<keyword evidence="9" id="KW-0156">Chromatin regulator</keyword>
<dbReference type="SUPFAM" id="SSF88697">
    <property type="entry name" value="PUA domain-like"/>
    <property type="match status" value="1"/>
</dbReference>
<keyword evidence="11 13" id="KW-0539">Nucleus</keyword>
<keyword evidence="6 12" id="KW-0863">Zinc-finger</keyword>
<dbReference type="InterPro" id="IPR027370">
    <property type="entry name" value="Znf-RING_euk"/>
</dbReference>
<feature type="domain" description="RING-type" evidence="16">
    <location>
        <begin position="131"/>
        <end position="171"/>
    </location>
</feature>
<dbReference type="SMART" id="SM00249">
    <property type="entry name" value="PHD"/>
    <property type="match status" value="1"/>
</dbReference>
<feature type="compositionally biased region" description="Gly residues" evidence="14">
    <location>
        <begin position="697"/>
        <end position="708"/>
    </location>
</feature>
<dbReference type="GO" id="GO:0008270">
    <property type="term" value="F:zinc ion binding"/>
    <property type="evidence" value="ECO:0007669"/>
    <property type="project" value="UniProtKB-KW"/>
</dbReference>
<dbReference type="InterPro" id="IPR001965">
    <property type="entry name" value="Znf_PHD"/>
</dbReference>
<dbReference type="InterPro" id="IPR036987">
    <property type="entry name" value="SRA-YDG_sf"/>
</dbReference>
<protein>
    <recommendedName>
        <fullName evidence="3">RING-type E3 ubiquitin transferase</fullName>
        <ecNumber evidence="3">2.3.2.27</ecNumber>
    </recommendedName>
</protein>
<comment type="caution">
    <text evidence="18">The sequence shown here is derived from an EMBL/GenBank/DDBJ whole genome shotgun (WGS) entry which is preliminary data.</text>
</comment>
<evidence type="ECO:0000256" key="9">
    <source>
        <dbReference type="ARBA" id="ARBA00022853"/>
    </source>
</evidence>
<dbReference type="Pfam" id="PF15227">
    <property type="entry name" value="zf-C3HC4_4"/>
    <property type="match status" value="1"/>
</dbReference>
<organism evidence="18 19">
    <name type="scientific">Sesamum angolense</name>
    <dbReference type="NCBI Taxonomy" id="2727404"/>
    <lineage>
        <taxon>Eukaryota</taxon>
        <taxon>Viridiplantae</taxon>
        <taxon>Streptophyta</taxon>
        <taxon>Embryophyta</taxon>
        <taxon>Tracheophyta</taxon>
        <taxon>Spermatophyta</taxon>
        <taxon>Magnoliopsida</taxon>
        <taxon>eudicotyledons</taxon>
        <taxon>Gunneridae</taxon>
        <taxon>Pentapetalae</taxon>
        <taxon>asterids</taxon>
        <taxon>lamiids</taxon>
        <taxon>Lamiales</taxon>
        <taxon>Pedaliaceae</taxon>
        <taxon>Sesamum</taxon>
    </lineage>
</organism>
<evidence type="ECO:0000256" key="8">
    <source>
        <dbReference type="ARBA" id="ARBA00022833"/>
    </source>
</evidence>
<dbReference type="GO" id="GO:0044027">
    <property type="term" value="P:negative regulation of gene expression via chromosomal CpG island methylation"/>
    <property type="evidence" value="ECO:0007669"/>
    <property type="project" value="TreeGrafter"/>
</dbReference>
<comment type="subcellular location">
    <subcellularLocation>
        <location evidence="13">Nucleus</location>
    </subcellularLocation>
</comment>
<dbReference type="SMART" id="SM00466">
    <property type="entry name" value="SRA"/>
    <property type="match status" value="1"/>
</dbReference>
<dbReference type="PROSITE" id="PS50089">
    <property type="entry name" value="ZF_RING_2"/>
    <property type="match status" value="2"/>
</dbReference>
<feature type="compositionally biased region" description="Basic residues" evidence="14">
    <location>
        <begin position="722"/>
        <end position="736"/>
    </location>
</feature>
<comment type="pathway">
    <text evidence="2">Protein modification; protein ubiquitination.</text>
</comment>
<reference evidence="18" key="1">
    <citation type="submission" date="2020-06" db="EMBL/GenBank/DDBJ databases">
        <authorList>
            <person name="Li T."/>
            <person name="Hu X."/>
            <person name="Zhang T."/>
            <person name="Song X."/>
            <person name="Zhang H."/>
            <person name="Dai N."/>
            <person name="Sheng W."/>
            <person name="Hou X."/>
            <person name="Wei L."/>
        </authorList>
    </citation>
    <scope>NUCLEOTIDE SEQUENCE</scope>
    <source>
        <strain evidence="18">K16</strain>
        <tissue evidence="18">Leaf</tissue>
    </source>
</reference>
<evidence type="ECO:0000256" key="12">
    <source>
        <dbReference type="PROSITE-ProRule" id="PRU00175"/>
    </source>
</evidence>
<dbReference type="EMBL" id="JACGWL010000005">
    <property type="protein sequence ID" value="KAK4402569.1"/>
    <property type="molecule type" value="Genomic_DNA"/>
</dbReference>
<feature type="compositionally biased region" description="Basic and acidic residues" evidence="14">
    <location>
        <begin position="621"/>
        <end position="636"/>
    </location>
</feature>
<sequence>MAHVSELPCDGDGVCMVCKNKAAEGETLTCKTCVTPWHVACLKAPPKTLADAAQWDCPDCSDPSGAVVKPAVSGGGLVEKIRAIESDASLTDREKAKRRQELMSGGANEDKEKKGGSVRGVLGILGDKFNCSICMQLLDRPVSTPCGHNFCLKCFQKWIAQQRKRTCAICRKTIPIKMAREPRINSAIVMAIRMAKHSQSNLAGGAPRVHHFIHNQDRPDKAFTTERAQKSGKANACSGKIFVTVPLDYFGPITAESDPQRNQGILVGETWEDRMECRQWGAHFPHVAGICGQADHGAQSVALSGGYEDDEDHGDWFLYTGSGGRDLSGNKRTNKIQSFDQTFEKFNEALRVSCRKGYPVRVVRSHKEKRSSYAPQEGVRYDGVYRIEKCWRKAGIQGFKVCRYLFVRCDNDPAPWTTDDQGDRPRSSLPPVPELKHAIDITERKASPAWDYDDQEGRWIWKKTPPESKKAPGDYDCGDQTTKKRKRKSRKGTVKERLLKEFSCQICWNVMVLPLTTPCAHNFCKACLEGAFAGQSFVKQRTCGGTRTLRAQKNVMKCPSCKNDISDFLQNPQVNRELMNVIETLQNQMKEESLETEGIDSGDREGVDISDDADNGSMDVDMNKESDGIDEKSNTVAENKENCNVNAEVLKAGKDDKVAVKQSTDAKPQRASRRKKGMSPTKSPVKPVAVSGEVEVAGGGGGGAGAGAGASECKEFHETAKPKRTYLRKRAGALAH</sequence>
<comment type="catalytic activity">
    <reaction evidence="1">
        <text>S-ubiquitinyl-[E2 ubiquitin-conjugating enzyme]-L-cysteine + [acceptor protein]-L-lysine = [E2 ubiquitin-conjugating enzyme]-L-cysteine + N(6)-ubiquitinyl-[acceptor protein]-L-lysine.</text>
        <dbReference type="EC" id="2.3.2.27"/>
    </reaction>
</comment>
<dbReference type="FunFam" id="2.30.280.10:FF:000002">
    <property type="entry name" value="E3 ubiquitin-protein ligase ORTHRUS 2"/>
    <property type="match status" value="1"/>
</dbReference>
<evidence type="ECO:0000256" key="7">
    <source>
        <dbReference type="ARBA" id="ARBA00022786"/>
    </source>
</evidence>
<evidence type="ECO:0000256" key="4">
    <source>
        <dbReference type="ARBA" id="ARBA00022679"/>
    </source>
</evidence>
<keyword evidence="19" id="KW-1185">Reference proteome</keyword>
<name>A0AAE1X0Q7_9LAMI</name>
<dbReference type="GO" id="GO:0005634">
    <property type="term" value="C:nucleus"/>
    <property type="evidence" value="ECO:0007669"/>
    <property type="project" value="UniProtKB-SubCell"/>
</dbReference>
<feature type="domain" description="RING-type" evidence="16">
    <location>
        <begin position="504"/>
        <end position="562"/>
    </location>
</feature>
<keyword evidence="7" id="KW-0833">Ubl conjugation pathway</keyword>
<feature type="compositionally biased region" description="Basic and acidic residues" evidence="14">
    <location>
        <begin position="712"/>
        <end position="721"/>
    </location>
</feature>
<dbReference type="SUPFAM" id="SSF57903">
    <property type="entry name" value="FYVE/PHD zinc finger"/>
    <property type="match status" value="1"/>
</dbReference>
<dbReference type="PROSITE" id="PS51015">
    <property type="entry name" value="YDG"/>
    <property type="match status" value="1"/>
</dbReference>
<dbReference type="Pfam" id="PF13445">
    <property type="entry name" value="zf-RING_UBOX"/>
    <property type="match status" value="1"/>
</dbReference>
<dbReference type="InterPro" id="IPR013083">
    <property type="entry name" value="Znf_RING/FYVE/PHD"/>
</dbReference>
<accession>A0AAE1X0Q7</accession>
<evidence type="ECO:0000256" key="2">
    <source>
        <dbReference type="ARBA" id="ARBA00004906"/>
    </source>
</evidence>
<dbReference type="PANTHER" id="PTHR14140">
    <property type="entry name" value="E3 UBIQUITIN-PROTEIN LIGASE UHRF-RELATED"/>
    <property type="match status" value="1"/>
</dbReference>
<dbReference type="InterPro" id="IPR011011">
    <property type="entry name" value="Znf_FYVE_PHD"/>
</dbReference>
<dbReference type="InterPro" id="IPR045134">
    <property type="entry name" value="UHRF1/2-like"/>
</dbReference>
<feature type="region of interest" description="Disordered" evidence="14">
    <location>
        <begin position="462"/>
        <end position="492"/>
    </location>
</feature>